<accession>A0A6A5QYD1</accession>
<evidence type="ECO:0000256" key="1">
    <source>
        <dbReference type="SAM" id="Phobius"/>
    </source>
</evidence>
<reference evidence="2" key="1">
    <citation type="journal article" date="2020" name="Stud. Mycol.">
        <title>101 Dothideomycetes genomes: a test case for predicting lifestyles and emergence of pathogens.</title>
        <authorList>
            <person name="Haridas S."/>
            <person name="Albert R."/>
            <person name="Binder M."/>
            <person name="Bloem J."/>
            <person name="Labutti K."/>
            <person name="Salamov A."/>
            <person name="Andreopoulos B."/>
            <person name="Baker S."/>
            <person name="Barry K."/>
            <person name="Bills G."/>
            <person name="Bluhm B."/>
            <person name="Cannon C."/>
            <person name="Castanera R."/>
            <person name="Culley D."/>
            <person name="Daum C."/>
            <person name="Ezra D."/>
            <person name="Gonzalez J."/>
            <person name="Henrissat B."/>
            <person name="Kuo A."/>
            <person name="Liang C."/>
            <person name="Lipzen A."/>
            <person name="Lutzoni F."/>
            <person name="Magnuson J."/>
            <person name="Mondo S."/>
            <person name="Nolan M."/>
            <person name="Ohm R."/>
            <person name="Pangilinan J."/>
            <person name="Park H.-J."/>
            <person name="Ramirez L."/>
            <person name="Alfaro M."/>
            <person name="Sun H."/>
            <person name="Tritt A."/>
            <person name="Yoshinaga Y."/>
            <person name="Zwiers L.-H."/>
            <person name="Turgeon B."/>
            <person name="Goodwin S."/>
            <person name="Spatafora J."/>
            <person name="Crous P."/>
            <person name="Grigoriev I."/>
        </authorList>
    </citation>
    <scope>NUCLEOTIDE SEQUENCE</scope>
    <source>
        <strain evidence="2">HMLAC05119</strain>
    </source>
</reference>
<protein>
    <submittedName>
        <fullName evidence="2">Uncharacterized protein</fullName>
    </submittedName>
</protein>
<dbReference type="EMBL" id="ML979133">
    <property type="protein sequence ID" value="KAF1919674.1"/>
    <property type="molecule type" value="Genomic_DNA"/>
</dbReference>
<evidence type="ECO:0000313" key="3">
    <source>
        <dbReference type="Proteomes" id="UP000800096"/>
    </source>
</evidence>
<keyword evidence="1" id="KW-1133">Transmembrane helix</keyword>
<gene>
    <name evidence="2" type="ORF">BDU57DRAFT_149094</name>
</gene>
<keyword evidence="3" id="KW-1185">Reference proteome</keyword>
<feature type="transmembrane region" description="Helical" evidence="1">
    <location>
        <begin position="24"/>
        <end position="48"/>
    </location>
</feature>
<keyword evidence="1" id="KW-0472">Membrane</keyword>
<dbReference type="Proteomes" id="UP000800096">
    <property type="component" value="Unassembled WGS sequence"/>
</dbReference>
<sequence>MCAGAYFLTLGREGYGALQDENVFHGRVCVGAFGLYCGGLQGVVWNLVRMGRWKVWGMIAGAEVVSGIVRRCGMGSACLEWEAGTSFGMTKGR</sequence>
<proteinExistence type="predicted"/>
<organism evidence="2 3">
    <name type="scientific">Ampelomyces quisqualis</name>
    <name type="common">Powdery mildew agent</name>
    <dbReference type="NCBI Taxonomy" id="50730"/>
    <lineage>
        <taxon>Eukaryota</taxon>
        <taxon>Fungi</taxon>
        <taxon>Dikarya</taxon>
        <taxon>Ascomycota</taxon>
        <taxon>Pezizomycotina</taxon>
        <taxon>Dothideomycetes</taxon>
        <taxon>Pleosporomycetidae</taxon>
        <taxon>Pleosporales</taxon>
        <taxon>Pleosporineae</taxon>
        <taxon>Phaeosphaeriaceae</taxon>
        <taxon>Ampelomyces</taxon>
    </lineage>
</organism>
<evidence type="ECO:0000313" key="2">
    <source>
        <dbReference type="EMBL" id="KAF1919674.1"/>
    </source>
</evidence>
<keyword evidence="1" id="KW-0812">Transmembrane</keyword>
<dbReference type="AlphaFoldDB" id="A0A6A5QYD1"/>
<name>A0A6A5QYD1_AMPQU</name>